<evidence type="ECO:0000259" key="10">
    <source>
        <dbReference type="Pfam" id="PF20258"/>
    </source>
</evidence>
<accession>A0A9D1H8D3</accession>
<evidence type="ECO:0000259" key="11">
    <source>
        <dbReference type="Pfam" id="PF20259"/>
    </source>
</evidence>
<dbReference type="GO" id="GO:0103016">
    <property type="term" value="F:tRNA-uridine 2-sulfurtransferase activity"/>
    <property type="evidence" value="ECO:0007669"/>
    <property type="project" value="UniProtKB-EC"/>
</dbReference>
<evidence type="ECO:0000256" key="7">
    <source>
        <dbReference type="ARBA" id="ARBA00023157"/>
    </source>
</evidence>
<evidence type="ECO:0000256" key="9">
    <source>
        <dbReference type="HAMAP-Rule" id="MF_00144"/>
    </source>
</evidence>
<comment type="subcellular location">
    <subcellularLocation>
        <location evidence="9">Cytoplasm</location>
    </subcellularLocation>
</comment>
<keyword evidence="7" id="KW-1015">Disulfide bond</keyword>
<reference evidence="12" key="2">
    <citation type="journal article" date="2021" name="PeerJ">
        <title>Extensive microbial diversity within the chicken gut microbiome revealed by metagenomics and culture.</title>
        <authorList>
            <person name="Gilroy R."/>
            <person name="Ravi A."/>
            <person name="Getino M."/>
            <person name="Pursley I."/>
            <person name="Horton D.L."/>
            <person name="Alikhan N.F."/>
            <person name="Baker D."/>
            <person name="Gharbi K."/>
            <person name="Hall N."/>
            <person name="Watson M."/>
            <person name="Adriaenssens E.M."/>
            <person name="Foster-Nyarko E."/>
            <person name="Jarju S."/>
            <person name="Secka A."/>
            <person name="Antonio M."/>
            <person name="Oren A."/>
            <person name="Chaudhuri R.R."/>
            <person name="La Ragione R."/>
            <person name="Hildebrand F."/>
            <person name="Pallen M.J."/>
        </authorList>
    </citation>
    <scope>NUCLEOTIDE SEQUENCE</scope>
    <source>
        <strain evidence="12">ChiBcec7-5410</strain>
    </source>
</reference>
<evidence type="ECO:0000256" key="4">
    <source>
        <dbReference type="ARBA" id="ARBA00022741"/>
    </source>
</evidence>
<evidence type="ECO:0000256" key="2">
    <source>
        <dbReference type="ARBA" id="ARBA00022679"/>
    </source>
</evidence>
<feature type="active site" description="Cysteine persulfide intermediate" evidence="9">
    <location>
        <position position="188"/>
    </location>
</feature>
<feature type="site" description="Interaction with tRNA" evidence="9">
    <location>
        <position position="331"/>
    </location>
</feature>
<dbReference type="PANTHER" id="PTHR11933">
    <property type="entry name" value="TRNA 5-METHYLAMINOMETHYL-2-THIOURIDYLATE -METHYLTRANSFERASE"/>
    <property type="match status" value="1"/>
</dbReference>
<dbReference type="InterPro" id="IPR046885">
    <property type="entry name" value="MnmA-like_C"/>
</dbReference>
<dbReference type="GO" id="GO:0002143">
    <property type="term" value="P:tRNA wobble position uridine thiolation"/>
    <property type="evidence" value="ECO:0007669"/>
    <property type="project" value="TreeGrafter"/>
</dbReference>
<dbReference type="NCBIfam" id="TIGR00420">
    <property type="entry name" value="trmU"/>
    <property type="match status" value="1"/>
</dbReference>
<feature type="domain" description="tRNA-specific 2-thiouridylase MnmA-like C-terminal" evidence="10">
    <location>
        <begin position="287"/>
        <end position="347"/>
    </location>
</feature>
<feature type="domain" description="tRNA-specific 2-thiouridylase MnmA-like central" evidence="11">
    <location>
        <begin position="198"/>
        <end position="259"/>
    </location>
</feature>
<name>A0A9D1H8D3_9FIRM</name>
<feature type="binding site" evidence="9">
    <location>
        <position position="35"/>
    </location>
    <ligand>
        <name>ATP</name>
        <dbReference type="ChEBI" id="CHEBI:30616"/>
    </ligand>
</feature>
<dbReference type="EC" id="2.8.1.13" evidence="9"/>
<dbReference type="Pfam" id="PF20259">
    <property type="entry name" value="tRNA_Me_trans_M"/>
    <property type="match status" value="1"/>
</dbReference>
<comment type="similarity">
    <text evidence="9">Belongs to the MnmA/TRMU family.</text>
</comment>
<feature type="binding site" evidence="9">
    <location>
        <position position="116"/>
    </location>
    <ligand>
        <name>ATP</name>
        <dbReference type="ChEBI" id="CHEBI:30616"/>
    </ligand>
</feature>
<evidence type="ECO:0000256" key="3">
    <source>
        <dbReference type="ARBA" id="ARBA00022694"/>
    </source>
</evidence>
<protein>
    <recommendedName>
        <fullName evidence="9">tRNA-specific 2-thiouridylase MnmA</fullName>
        <ecNumber evidence="9">2.8.1.13</ecNumber>
    </recommendedName>
</protein>
<keyword evidence="5 9" id="KW-0067">ATP-binding</keyword>
<dbReference type="EMBL" id="DVLW01000191">
    <property type="protein sequence ID" value="HIT94912.1"/>
    <property type="molecule type" value="Genomic_DNA"/>
</dbReference>
<reference evidence="12" key="1">
    <citation type="submission" date="2020-10" db="EMBL/GenBank/DDBJ databases">
        <authorList>
            <person name="Gilroy R."/>
        </authorList>
    </citation>
    <scope>NUCLEOTIDE SEQUENCE</scope>
    <source>
        <strain evidence="12">ChiBcec7-5410</strain>
    </source>
</reference>
<sequence length="348" mass="38034">MEKKRILVALSGGVDSSACTAMLRDEGYEVAGVVLRMSDAHDGAVADAQTSADQLGIPLYVWHMEEEFDKEVAGYFARSYAEGRTPNPCVVCNPLVKFKGLMAAADAYGFQMVATGHYAGLRKDGERVLLTMGENKARDQSYMLCRLTQKELTRLIFPLSGLPKDEVRRIAEKAGLSCHDKPDSQEICFIPDGNYAGYIEKRLGRTFPEGEYVSPEGKVCGHHHGIIHYTVGQRKKLGIALGKPVFIRRIDPVENRIYLAWGGDEYESEITVSAMSETFPGAFDAARTGEMRCSVKVRSRAAAAPCTVRFIGEDRVSVVFDTPERAPAAGQAAAFYDGDVVLGGGFID</sequence>
<dbReference type="Pfam" id="PF20258">
    <property type="entry name" value="tRNA_Me_trans_C"/>
    <property type="match status" value="1"/>
</dbReference>
<keyword evidence="4 9" id="KW-0547">Nucleotide-binding</keyword>
<feature type="binding site" evidence="9">
    <location>
        <begin position="9"/>
        <end position="16"/>
    </location>
    <ligand>
        <name>ATP</name>
        <dbReference type="ChEBI" id="CHEBI:30616"/>
    </ligand>
</feature>
<dbReference type="SUPFAM" id="SSF52402">
    <property type="entry name" value="Adenine nucleotide alpha hydrolases-like"/>
    <property type="match status" value="1"/>
</dbReference>
<dbReference type="Gene3D" id="2.40.30.10">
    <property type="entry name" value="Translation factors"/>
    <property type="match status" value="1"/>
</dbReference>
<dbReference type="InterPro" id="IPR014729">
    <property type="entry name" value="Rossmann-like_a/b/a_fold"/>
</dbReference>
<dbReference type="PANTHER" id="PTHR11933:SF5">
    <property type="entry name" value="MITOCHONDRIAL TRNA-SPECIFIC 2-THIOURIDYLASE 1"/>
    <property type="match status" value="1"/>
</dbReference>
<dbReference type="Gene3D" id="3.40.50.620">
    <property type="entry name" value="HUPs"/>
    <property type="match status" value="1"/>
</dbReference>
<comment type="caution">
    <text evidence="9">Lacks conserved residue(s) required for the propagation of feature annotation.</text>
</comment>
<feature type="site" description="Interaction with tRNA" evidence="9">
    <location>
        <position position="117"/>
    </location>
</feature>
<evidence type="ECO:0000256" key="8">
    <source>
        <dbReference type="ARBA" id="ARBA00051542"/>
    </source>
</evidence>
<comment type="function">
    <text evidence="9">Catalyzes the 2-thiolation of uridine at the wobble position (U34) of tRNA, leading to the formation of s(2)U34.</text>
</comment>
<dbReference type="Gene3D" id="2.30.30.280">
    <property type="entry name" value="Adenine nucleotide alpha hydrolases-like domains"/>
    <property type="match status" value="1"/>
</dbReference>
<comment type="catalytic activity">
    <reaction evidence="8 9">
        <text>S-sulfanyl-L-cysteinyl-[protein] + uridine(34) in tRNA + AH2 + ATP = 2-thiouridine(34) in tRNA + L-cysteinyl-[protein] + A + AMP + diphosphate + H(+)</text>
        <dbReference type="Rhea" id="RHEA:47032"/>
        <dbReference type="Rhea" id="RHEA-COMP:10131"/>
        <dbReference type="Rhea" id="RHEA-COMP:11726"/>
        <dbReference type="Rhea" id="RHEA-COMP:11727"/>
        <dbReference type="Rhea" id="RHEA-COMP:11728"/>
        <dbReference type="ChEBI" id="CHEBI:13193"/>
        <dbReference type="ChEBI" id="CHEBI:15378"/>
        <dbReference type="ChEBI" id="CHEBI:17499"/>
        <dbReference type="ChEBI" id="CHEBI:29950"/>
        <dbReference type="ChEBI" id="CHEBI:30616"/>
        <dbReference type="ChEBI" id="CHEBI:33019"/>
        <dbReference type="ChEBI" id="CHEBI:61963"/>
        <dbReference type="ChEBI" id="CHEBI:65315"/>
        <dbReference type="ChEBI" id="CHEBI:87170"/>
        <dbReference type="ChEBI" id="CHEBI:456215"/>
        <dbReference type="EC" id="2.8.1.13"/>
    </reaction>
</comment>
<gene>
    <name evidence="9 12" type="primary">mnmA</name>
    <name evidence="12" type="ORF">IAC43_06970</name>
</gene>
<dbReference type="HAMAP" id="MF_00144">
    <property type="entry name" value="tRNA_thiouridyl_MnmA"/>
    <property type="match status" value="1"/>
</dbReference>
<dbReference type="Proteomes" id="UP000824160">
    <property type="component" value="Unassembled WGS sequence"/>
</dbReference>
<feature type="region of interest" description="Interaction with tRNA" evidence="9">
    <location>
        <begin position="138"/>
        <end position="140"/>
    </location>
</feature>
<feature type="active site" description="Nucleophile" evidence="9">
    <location>
        <position position="92"/>
    </location>
</feature>
<evidence type="ECO:0000313" key="12">
    <source>
        <dbReference type="EMBL" id="HIT94912.1"/>
    </source>
</evidence>
<comment type="caution">
    <text evidence="12">The sequence shown here is derived from an EMBL/GenBank/DDBJ whole genome shotgun (WGS) entry which is preliminary data.</text>
</comment>
<keyword evidence="3 9" id="KW-0819">tRNA processing</keyword>
<dbReference type="InterPro" id="IPR004506">
    <property type="entry name" value="MnmA-like"/>
</dbReference>
<organism evidence="12 13">
    <name type="scientific">Candidatus Faecivivens stercoripullorum</name>
    <dbReference type="NCBI Taxonomy" id="2840805"/>
    <lineage>
        <taxon>Bacteria</taxon>
        <taxon>Bacillati</taxon>
        <taxon>Bacillota</taxon>
        <taxon>Clostridia</taxon>
        <taxon>Eubacteriales</taxon>
        <taxon>Oscillospiraceae</taxon>
        <taxon>Oscillospiraceae incertae sedis</taxon>
        <taxon>Candidatus Faecivivens</taxon>
    </lineage>
</organism>
<keyword evidence="9" id="KW-0963">Cytoplasm</keyword>
<dbReference type="GO" id="GO:0005737">
    <property type="term" value="C:cytoplasm"/>
    <property type="evidence" value="ECO:0007669"/>
    <property type="project" value="UniProtKB-SubCell"/>
</dbReference>
<dbReference type="InterPro" id="IPR046884">
    <property type="entry name" value="MnmA-like_central"/>
</dbReference>
<dbReference type="InterPro" id="IPR023382">
    <property type="entry name" value="MnmA-like_central_sf"/>
</dbReference>
<keyword evidence="1 9" id="KW-0820">tRNA-binding</keyword>
<evidence type="ECO:0000256" key="6">
    <source>
        <dbReference type="ARBA" id="ARBA00022884"/>
    </source>
</evidence>
<keyword evidence="6 9" id="KW-0694">RNA-binding</keyword>
<dbReference type="GO" id="GO:0005524">
    <property type="term" value="F:ATP binding"/>
    <property type="evidence" value="ECO:0007669"/>
    <property type="project" value="UniProtKB-KW"/>
</dbReference>
<keyword evidence="2 9" id="KW-0808">Transferase</keyword>
<dbReference type="Pfam" id="PF03054">
    <property type="entry name" value="tRNA_Me_trans"/>
    <property type="match status" value="1"/>
</dbReference>
<evidence type="ECO:0000313" key="13">
    <source>
        <dbReference type="Proteomes" id="UP000824160"/>
    </source>
</evidence>
<proteinExistence type="inferred from homology"/>
<dbReference type="GO" id="GO:0000049">
    <property type="term" value="F:tRNA binding"/>
    <property type="evidence" value="ECO:0007669"/>
    <property type="project" value="UniProtKB-KW"/>
</dbReference>
<evidence type="ECO:0000256" key="1">
    <source>
        <dbReference type="ARBA" id="ARBA00022555"/>
    </source>
</evidence>
<dbReference type="NCBIfam" id="NF001138">
    <property type="entry name" value="PRK00143.1"/>
    <property type="match status" value="1"/>
</dbReference>
<dbReference type="CDD" id="cd01998">
    <property type="entry name" value="MnmA_TRMU-like"/>
    <property type="match status" value="1"/>
</dbReference>
<dbReference type="AlphaFoldDB" id="A0A9D1H8D3"/>
<evidence type="ECO:0000256" key="5">
    <source>
        <dbReference type="ARBA" id="ARBA00022840"/>
    </source>
</evidence>